<comment type="caution">
    <text evidence="1">The sequence shown here is derived from an EMBL/GenBank/DDBJ whole genome shotgun (WGS) entry which is preliminary data.</text>
</comment>
<dbReference type="EMBL" id="JASCZI010031207">
    <property type="protein sequence ID" value="MED6126240.1"/>
    <property type="molecule type" value="Genomic_DNA"/>
</dbReference>
<evidence type="ECO:0000313" key="1">
    <source>
        <dbReference type="EMBL" id="MED6126240.1"/>
    </source>
</evidence>
<evidence type="ECO:0000313" key="2">
    <source>
        <dbReference type="Proteomes" id="UP001341840"/>
    </source>
</evidence>
<name>A0ABU6RQK4_9FABA</name>
<gene>
    <name evidence="1" type="ORF">PIB30_076377</name>
</gene>
<organism evidence="1 2">
    <name type="scientific">Stylosanthes scabra</name>
    <dbReference type="NCBI Taxonomy" id="79078"/>
    <lineage>
        <taxon>Eukaryota</taxon>
        <taxon>Viridiplantae</taxon>
        <taxon>Streptophyta</taxon>
        <taxon>Embryophyta</taxon>
        <taxon>Tracheophyta</taxon>
        <taxon>Spermatophyta</taxon>
        <taxon>Magnoliopsida</taxon>
        <taxon>eudicotyledons</taxon>
        <taxon>Gunneridae</taxon>
        <taxon>Pentapetalae</taxon>
        <taxon>rosids</taxon>
        <taxon>fabids</taxon>
        <taxon>Fabales</taxon>
        <taxon>Fabaceae</taxon>
        <taxon>Papilionoideae</taxon>
        <taxon>50 kb inversion clade</taxon>
        <taxon>dalbergioids sensu lato</taxon>
        <taxon>Dalbergieae</taxon>
        <taxon>Pterocarpus clade</taxon>
        <taxon>Stylosanthes</taxon>
    </lineage>
</organism>
<reference evidence="1 2" key="1">
    <citation type="journal article" date="2023" name="Plants (Basel)">
        <title>Bridging the Gap: Combining Genomics and Transcriptomics Approaches to Understand Stylosanthes scabra, an Orphan Legume from the Brazilian Caatinga.</title>
        <authorList>
            <person name="Ferreira-Neto J.R.C."/>
            <person name="da Silva M.D."/>
            <person name="Binneck E."/>
            <person name="de Melo N.F."/>
            <person name="da Silva R.H."/>
            <person name="de Melo A.L.T.M."/>
            <person name="Pandolfi V."/>
            <person name="Bustamante F.O."/>
            <person name="Brasileiro-Vidal A.C."/>
            <person name="Benko-Iseppon A.M."/>
        </authorList>
    </citation>
    <scope>NUCLEOTIDE SEQUENCE [LARGE SCALE GENOMIC DNA]</scope>
    <source>
        <tissue evidence="1">Leaves</tissue>
    </source>
</reference>
<protein>
    <submittedName>
        <fullName evidence="1">Uncharacterized protein</fullName>
    </submittedName>
</protein>
<keyword evidence="2" id="KW-1185">Reference proteome</keyword>
<sequence>MDTVVEHACICARGVVRIFQDFLCSFANQRLQIVLCSSLPSCLSALQRLISIFPSPDLVAGKSYHSAPRYSTHPGVSRYGRAARSGDRQLCLRLLTHRYPHPLMPFPVLSIAISVEHLNMGFLPNQSTRCAISI</sequence>
<proteinExistence type="predicted"/>
<dbReference type="Proteomes" id="UP001341840">
    <property type="component" value="Unassembled WGS sequence"/>
</dbReference>
<accession>A0ABU6RQK4</accession>